<dbReference type="InterPro" id="IPR019327">
    <property type="entry name" value="WKF"/>
</dbReference>
<feature type="compositionally biased region" description="Basic and acidic residues" evidence="1">
    <location>
        <begin position="147"/>
        <end position="161"/>
    </location>
</feature>
<feature type="compositionally biased region" description="Acidic residues" evidence="1">
    <location>
        <begin position="409"/>
        <end position="421"/>
    </location>
</feature>
<keyword evidence="4" id="KW-1185">Reference proteome</keyword>
<dbReference type="EMBL" id="LN890948">
    <property type="protein sequence ID" value="CUS15278.1"/>
    <property type="molecule type" value="Genomic_DNA"/>
</dbReference>
<feature type="compositionally biased region" description="Low complexity" evidence="1">
    <location>
        <begin position="279"/>
        <end position="295"/>
    </location>
</feature>
<sequence length="434" mass="47258">MTTRPDAPTGMGRPDSKVAGPSSPSALKRKADELEERAAGAEPGEEKHGSKETKRAAKRRRKGKKKKDNGPKGDNEHRDGKAISEEATGGVEETLGERAQANCLGGGAVHGSKPTNSDTSPLKPEKEERKGEKRRGKKRGKKRGKTSKRDQMRKRSDHETPDDQPNGKKTNTKNSSDEEGSEKDEKKSIASPSPQPPTHSEKHHTTPPPTKPVTTPKSLLKKSNNKTPTPHTKTVTFADDAKSADNDSIANTLRSPGGIGGKSNIPRLPGSPQPHPALLEEQSSSSPTTQQGTLPHSPDPSEDRSQEQNTKPQIAYLLNYYQARSSWKFSKTKQNWIIRNIWNLEEFSAEVSQSALWAYVNGLVAQGPKDRLLAEAKEVAKTRREELGAVQAEDDPKYRRAKLVLTALGDDDIPSDDEGDDAGGMGSDSEEDVE</sequence>
<evidence type="ECO:0000259" key="2">
    <source>
        <dbReference type="Pfam" id="PF10180"/>
    </source>
</evidence>
<organism evidence="3 4">
    <name type="scientific">Tuber aestivum</name>
    <name type="common">summer truffle</name>
    <dbReference type="NCBI Taxonomy" id="59557"/>
    <lineage>
        <taxon>Eukaryota</taxon>
        <taxon>Fungi</taxon>
        <taxon>Dikarya</taxon>
        <taxon>Ascomycota</taxon>
        <taxon>Pezizomycotina</taxon>
        <taxon>Pezizomycetes</taxon>
        <taxon>Pezizales</taxon>
        <taxon>Tuberaceae</taxon>
        <taxon>Tuber</taxon>
    </lineage>
</organism>
<feature type="compositionally biased region" description="Basic and acidic residues" evidence="1">
    <location>
        <begin position="29"/>
        <end position="55"/>
    </location>
</feature>
<gene>
    <name evidence="3" type="ORF">GSTUAT00000535001</name>
</gene>
<evidence type="ECO:0000256" key="1">
    <source>
        <dbReference type="SAM" id="MobiDB-lite"/>
    </source>
</evidence>
<feature type="compositionally biased region" description="Polar residues" evidence="1">
    <location>
        <begin position="225"/>
        <end position="235"/>
    </location>
</feature>
<feature type="region of interest" description="Disordered" evidence="1">
    <location>
        <begin position="408"/>
        <end position="434"/>
    </location>
</feature>
<dbReference type="Proteomes" id="UP001412239">
    <property type="component" value="Unassembled WGS sequence"/>
</dbReference>
<dbReference type="Pfam" id="PF10180">
    <property type="entry name" value="WKF"/>
    <property type="match status" value="1"/>
</dbReference>
<reference evidence="3" key="1">
    <citation type="submission" date="2015-10" db="EMBL/GenBank/DDBJ databases">
        <authorList>
            <person name="Regsiter A."/>
            <person name="william w."/>
        </authorList>
    </citation>
    <scope>NUCLEOTIDE SEQUENCE</scope>
    <source>
        <strain evidence="3">Montdore</strain>
    </source>
</reference>
<dbReference type="PANTHER" id="PTHR22306">
    <property type="entry name" value="CHROMOSOME 7 OPEN READING FRAME 50"/>
    <property type="match status" value="1"/>
</dbReference>
<feature type="compositionally biased region" description="Basic residues" evidence="1">
    <location>
        <begin position="56"/>
        <end position="67"/>
    </location>
</feature>
<feature type="domain" description="WKF" evidence="2">
    <location>
        <begin position="315"/>
        <end position="379"/>
    </location>
</feature>
<dbReference type="PANTHER" id="PTHR22306:SF2">
    <property type="entry name" value="CHROMOSOME 7 OPEN READING FRAME 50"/>
    <property type="match status" value="1"/>
</dbReference>
<evidence type="ECO:0000313" key="4">
    <source>
        <dbReference type="Proteomes" id="UP001412239"/>
    </source>
</evidence>
<proteinExistence type="predicted"/>
<name>A0A292Q8K6_9PEZI</name>
<feature type="compositionally biased region" description="Basic and acidic residues" evidence="1">
    <location>
        <begin position="68"/>
        <end position="84"/>
    </location>
</feature>
<accession>A0A292Q8K6</accession>
<evidence type="ECO:0000313" key="3">
    <source>
        <dbReference type="EMBL" id="CUS15278.1"/>
    </source>
</evidence>
<protein>
    <recommendedName>
        <fullName evidence="2">WKF domain-containing protein</fullName>
    </recommendedName>
</protein>
<feature type="region of interest" description="Disordered" evidence="1">
    <location>
        <begin position="1"/>
        <end position="311"/>
    </location>
</feature>
<dbReference type="AlphaFoldDB" id="A0A292Q8K6"/>
<feature type="compositionally biased region" description="Basic residues" evidence="1">
    <location>
        <begin position="132"/>
        <end position="146"/>
    </location>
</feature>